<dbReference type="RefSeq" id="WP_232018826.1">
    <property type="nucleotide sequence ID" value="NZ_LR214951.1"/>
</dbReference>
<reference evidence="2 3" key="1">
    <citation type="submission" date="2019-01" db="EMBL/GenBank/DDBJ databases">
        <authorList>
            <consortium name="Pathogen Informatics"/>
        </authorList>
    </citation>
    <scope>NUCLEOTIDE SEQUENCE [LARGE SCALE GENOMIC DNA]</scope>
    <source>
        <strain evidence="2 3">NCTC10166</strain>
    </source>
</reference>
<dbReference type="SUPFAM" id="SSF52540">
    <property type="entry name" value="P-loop containing nucleoside triphosphate hydrolases"/>
    <property type="match status" value="1"/>
</dbReference>
<keyword evidence="3" id="KW-1185">Reference proteome</keyword>
<gene>
    <name evidence="2" type="ORF">NCTC10166_00302</name>
</gene>
<dbReference type="Proteomes" id="UP000289440">
    <property type="component" value="Chromosome"/>
</dbReference>
<dbReference type="KEGG" id="mnu:NCTC10166_00302"/>
<evidence type="ECO:0000313" key="2">
    <source>
        <dbReference type="EMBL" id="VEU59334.1"/>
    </source>
</evidence>
<dbReference type="Gene3D" id="3.40.50.300">
    <property type="entry name" value="P-loop containing nucleotide triphosphate hydrolases"/>
    <property type="match status" value="1"/>
</dbReference>
<sequence>MSKNIKKLFNDINNILNPKDLIILLDELDSIALDRINSQDTREMGRVTTTILQSLDDLDENMVLIATTNLFKILIKQF</sequence>
<dbReference type="InterPro" id="IPR003959">
    <property type="entry name" value="ATPase_AAA_core"/>
</dbReference>
<dbReference type="EMBL" id="LR214951">
    <property type="protein sequence ID" value="VEU59334.1"/>
    <property type="molecule type" value="Genomic_DNA"/>
</dbReference>
<evidence type="ECO:0000313" key="3">
    <source>
        <dbReference type="Proteomes" id="UP000289440"/>
    </source>
</evidence>
<feature type="domain" description="ATPase AAA-type core" evidence="1">
    <location>
        <begin position="2"/>
        <end position="75"/>
    </location>
</feature>
<dbReference type="GO" id="GO:0016887">
    <property type="term" value="F:ATP hydrolysis activity"/>
    <property type="evidence" value="ECO:0007669"/>
    <property type="project" value="InterPro"/>
</dbReference>
<dbReference type="InterPro" id="IPR027417">
    <property type="entry name" value="P-loop_NTPase"/>
</dbReference>
<protein>
    <submittedName>
        <fullName evidence="2">AAA family ATPase</fullName>
    </submittedName>
</protein>
<organism evidence="2 3">
    <name type="scientific">Mesomycoplasma neurolyticum</name>
    <dbReference type="NCBI Taxonomy" id="2120"/>
    <lineage>
        <taxon>Bacteria</taxon>
        <taxon>Bacillati</taxon>
        <taxon>Mycoplasmatota</taxon>
        <taxon>Mycoplasmoidales</taxon>
        <taxon>Metamycoplasmataceae</taxon>
        <taxon>Mesomycoplasma</taxon>
    </lineage>
</organism>
<dbReference type="Pfam" id="PF00004">
    <property type="entry name" value="AAA"/>
    <property type="match status" value="1"/>
</dbReference>
<accession>A0A449A546</accession>
<proteinExistence type="predicted"/>
<dbReference type="GO" id="GO:0005524">
    <property type="term" value="F:ATP binding"/>
    <property type="evidence" value="ECO:0007669"/>
    <property type="project" value="InterPro"/>
</dbReference>
<name>A0A449A546_9BACT</name>
<dbReference type="AlphaFoldDB" id="A0A449A546"/>
<evidence type="ECO:0000259" key="1">
    <source>
        <dbReference type="Pfam" id="PF00004"/>
    </source>
</evidence>